<reference evidence="1 2" key="1">
    <citation type="submission" date="2019-02" db="EMBL/GenBank/DDBJ databases">
        <title>Genomic Encyclopedia of Type Strains, Phase IV (KMG-IV): sequencing the most valuable type-strain genomes for metagenomic binning, comparative biology and taxonomic classification.</title>
        <authorList>
            <person name="Goeker M."/>
        </authorList>
    </citation>
    <scope>NUCLEOTIDE SEQUENCE [LARGE SCALE GENOMIC DNA]</scope>
    <source>
        <strain evidence="1 2">DSM 101727</strain>
    </source>
</reference>
<proteinExistence type="predicted"/>
<dbReference type="Proteomes" id="UP000294257">
    <property type="component" value="Unassembled WGS sequence"/>
</dbReference>
<protein>
    <submittedName>
        <fullName evidence="1">Uncharacterized protein</fullName>
    </submittedName>
</protein>
<evidence type="ECO:0000313" key="1">
    <source>
        <dbReference type="EMBL" id="RZS32228.1"/>
    </source>
</evidence>
<keyword evidence="2" id="KW-1185">Reference proteome</keyword>
<name>A0A4Q7KHA0_9PSEU</name>
<accession>A0A4Q7KHA0</accession>
<gene>
    <name evidence="1" type="ORF">EV193_11372</name>
</gene>
<organism evidence="1 2">
    <name type="scientific">Herbihabitans rhizosphaerae</name>
    <dbReference type="NCBI Taxonomy" id="1872711"/>
    <lineage>
        <taxon>Bacteria</taxon>
        <taxon>Bacillati</taxon>
        <taxon>Actinomycetota</taxon>
        <taxon>Actinomycetes</taxon>
        <taxon>Pseudonocardiales</taxon>
        <taxon>Pseudonocardiaceae</taxon>
        <taxon>Herbihabitans</taxon>
    </lineage>
</organism>
<comment type="caution">
    <text evidence="1">The sequence shown here is derived from an EMBL/GenBank/DDBJ whole genome shotgun (WGS) entry which is preliminary data.</text>
</comment>
<dbReference type="EMBL" id="SGWQ01000013">
    <property type="protein sequence ID" value="RZS32228.1"/>
    <property type="molecule type" value="Genomic_DNA"/>
</dbReference>
<dbReference type="AlphaFoldDB" id="A0A4Q7KHA0"/>
<sequence>MEPGTFDPGSRDAITAVTLSGPARPDLVIDGLTFRFG</sequence>
<evidence type="ECO:0000313" key="2">
    <source>
        <dbReference type="Proteomes" id="UP000294257"/>
    </source>
</evidence>